<dbReference type="Gene3D" id="1.10.530.10">
    <property type="match status" value="1"/>
</dbReference>
<proteinExistence type="predicted"/>
<reference evidence="3 4" key="1">
    <citation type="submission" date="2016-03" db="EMBL/GenBank/DDBJ databases">
        <authorList>
            <person name="Ploux O."/>
        </authorList>
    </citation>
    <scope>NUCLEOTIDE SEQUENCE [LARGE SCALE GENOMIC DNA]</scope>
    <source>
        <strain evidence="3 4">R-45370</strain>
    </source>
</reference>
<dbReference type="CDD" id="cd00442">
    <property type="entry name" value="Lyz-like"/>
    <property type="match status" value="1"/>
</dbReference>
<organism evidence="3 4">
    <name type="scientific">Methylomonas lenta</name>
    <dbReference type="NCBI Taxonomy" id="980561"/>
    <lineage>
        <taxon>Bacteria</taxon>
        <taxon>Pseudomonadati</taxon>
        <taxon>Pseudomonadota</taxon>
        <taxon>Gammaproteobacteria</taxon>
        <taxon>Methylococcales</taxon>
        <taxon>Methylococcaceae</taxon>
        <taxon>Methylomonas</taxon>
    </lineage>
</organism>
<feature type="signal peptide" evidence="1">
    <location>
        <begin position="1"/>
        <end position="21"/>
    </location>
</feature>
<dbReference type="Proteomes" id="UP000078476">
    <property type="component" value="Unassembled WGS sequence"/>
</dbReference>
<keyword evidence="1" id="KW-0732">Signal</keyword>
<dbReference type="Pfam" id="PF19489">
    <property type="entry name" value="SLT_4"/>
    <property type="match status" value="1"/>
</dbReference>
<evidence type="ECO:0000256" key="1">
    <source>
        <dbReference type="SAM" id="SignalP"/>
    </source>
</evidence>
<dbReference type="EMBL" id="LUUI01000164">
    <property type="protein sequence ID" value="OAI09830.1"/>
    <property type="molecule type" value="Genomic_DNA"/>
</dbReference>
<evidence type="ECO:0000313" key="4">
    <source>
        <dbReference type="Proteomes" id="UP000078476"/>
    </source>
</evidence>
<name>A0A177MXT4_9GAMM</name>
<evidence type="ECO:0000259" key="2">
    <source>
        <dbReference type="Pfam" id="PF19489"/>
    </source>
</evidence>
<dbReference type="InterPro" id="IPR045795">
    <property type="entry name" value="SLT_4"/>
</dbReference>
<keyword evidence="4" id="KW-1185">Reference proteome</keyword>
<dbReference type="InterPro" id="IPR023346">
    <property type="entry name" value="Lysozyme-like_dom_sf"/>
</dbReference>
<accession>A0A177MXT4</accession>
<feature type="domain" description="Transglycosylase SLT" evidence="2">
    <location>
        <begin position="13"/>
        <end position="194"/>
    </location>
</feature>
<protein>
    <recommendedName>
        <fullName evidence="2">Transglycosylase SLT domain-containing protein</fullName>
    </recommendedName>
</protein>
<feature type="chain" id="PRO_5008068557" description="Transglycosylase SLT domain-containing protein" evidence="1">
    <location>
        <begin position="22"/>
        <end position="202"/>
    </location>
</feature>
<dbReference type="AlphaFoldDB" id="A0A177MXT4"/>
<gene>
    <name evidence="3" type="ORF">A1359_18225</name>
</gene>
<sequence length="202" mass="23260">MGSSNVMTPKPLMIISLVALSACATLPPKNPNNICQIFREKDDWYQASLDAARRWGVPIAVQMSIINQESSFIYDAEPPRPTLLGFIPWFRNSSAYGYPQAQDGTWSDYQQQTGNRWADRDDFTDSCDFVAWYCAISARKLGIPTSDARNLYLAYHEGHSGYRRQNFLKKRWLLNVAQKVDQRAWMYDTQLTVCRQELESEN</sequence>
<dbReference type="STRING" id="980561.A1359_18225"/>
<comment type="caution">
    <text evidence="3">The sequence shown here is derived from an EMBL/GenBank/DDBJ whole genome shotgun (WGS) entry which is preliminary data.</text>
</comment>
<dbReference type="SUPFAM" id="SSF53955">
    <property type="entry name" value="Lysozyme-like"/>
    <property type="match status" value="1"/>
</dbReference>
<evidence type="ECO:0000313" key="3">
    <source>
        <dbReference type="EMBL" id="OAI09830.1"/>
    </source>
</evidence>